<feature type="transmembrane region" description="Helical" evidence="2">
    <location>
        <begin position="101"/>
        <end position="120"/>
    </location>
</feature>
<accession>A0A0F9QW71</accession>
<keyword evidence="2" id="KW-0472">Membrane</keyword>
<comment type="caution">
    <text evidence="3">The sequence shown here is derived from an EMBL/GenBank/DDBJ whole genome shotgun (WGS) entry which is preliminary data.</text>
</comment>
<reference evidence="3" key="1">
    <citation type="journal article" date="2015" name="Nature">
        <title>Complex archaea that bridge the gap between prokaryotes and eukaryotes.</title>
        <authorList>
            <person name="Spang A."/>
            <person name="Saw J.H."/>
            <person name="Jorgensen S.L."/>
            <person name="Zaremba-Niedzwiedzka K."/>
            <person name="Martijn J."/>
            <person name="Lind A.E."/>
            <person name="van Eijk R."/>
            <person name="Schleper C."/>
            <person name="Guy L."/>
            <person name="Ettema T.J."/>
        </authorList>
    </citation>
    <scope>NUCLEOTIDE SEQUENCE</scope>
</reference>
<keyword evidence="2" id="KW-1133">Transmembrane helix</keyword>
<keyword evidence="1" id="KW-0175">Coiled coil</keyword>
<name>A0A0F9QW71_9ZZZZ</name>
<gene>
    <name evidence="3" type="ORF">LCGC14_1046860</name>
</gene>
<dbReference type="EMBL" id="LAZR01004350">
    <property type="protein sequence ID" value="KKN09408.1"/>
    <property type="molecule type" value="Genomic_DNA"/>
</dbReference>
<feature type="coiled-coil region" evidence="1">
    <location>
        <begin position="16"/>
        <end position="43"/>
    </location>
</feature>
<protein>
    <submittedName>
        <fullName evidence="3">Uncharacterized protein</fullName>
    </submittedName>
</protein>
<organism evidence="3">
    <name type="scientific">marine sediment metagenome</name>
    <dbReference type="NCBI Taxonomy" id="412755"/>
    <lineage>
        <taxon>unclassified sequences</taxon>
        <taxon>metagenomes</taxon>
        <taxon>ecological metagenomes</taxon>
    </lineage>
</organism>
<keyword evidence="2" id="KW-0812">Transmembrane</keyword>
<evidence type="ECO:0000256" key="1">
    <source>
        <dbReference type="SAM" id="Coils"/>
    </source>
</evidence>
<dbReference type="AlphaFoldDB" id="A0A0F9QW71"/>
<evidence type="ECO:0000313" key="3">
    <source>
        <dbReference type="EMBL" id="KKN09408.1"/>
    </source>
</evidence>
<feature type="transmembrane region" description="Helical" evidence="2">
    <location>
        <begin position="56"/>
        <end position="81"/>
    </location>
</feature>
<sequence length="151" mass="16079">MSTQITIEAFLDDSEARAQQRELEVKNEKISDAINENEKKTKAAFTKAMTAMRSGYMIISGFTQAMGGSMSQAFTAMYGIAMSSVQLYSALTPAVGAINPVAAMMMSVSLISAVVSLIAMAAQQEEFARAVSGVTMMVQGIGGFLDSMSFE</sequence>
<evidence type="ECO:0000256" key="2">
    <source>
        <dbReference type="SAM" id="Phobius"/>
    </source>
</evidence>
<proteinExistence type="predicted"/>